<proteinExistence type="predicted"/>
<protein>
    <submittedName>
        <fullName evidence="2">Uncharacterized protein</fullName>
    </submittedName>
</protein>
<name>A0ABU8QT68_9PSED</name>
<feature type="region of interest" description="Disordered" evidence="1">
    <location>
        <begin position="257"/>
        <end position="280"/>
    </location>
</feature>
<gene>
    <name evidence="2" type="ORF">V7S98_11195</name>
</gene>
<keyword evidence="3" id="KW-1185">Reference proteome</keyword>
<organism evidence="2 3">
    <name type="scientific">Pseudomonas farsensis</name>
    <dbReference type="NCBI Taxonomy" id="2745492"/>
    <lineage>
        <taxon>Bacteria</taxon>
        <taxon>Pseudomonadati</taxon>
        <taxon>Pseudomonadota</taxon>
        <taxon>Gammaproteobacteria</taxon>
        <taxon>Pseudomonadales</taxon>
        <taxon>Pseudomonadaceae</taxon>
        <taxon>Pseudomonas</taxon>
    </lineage>
</organism>
<dbReference type="RefSeq" id="WP_339599295.1">
    <property type="nucleotide sequence ID" value="NZ_JBBHLC010000025.1"/>
</dbReference>
<evidence type="ECO:0000313" key="3">
    <source>
        <dbReference type="Proteomes" id="UP001380290"/>
    </source>
</evidence>
<sequence>MKVLPVTVSLPALPVTVLRSSPSQQQLPVVDGDQVSLSEQGLATAKTKNEIWALHARIYGPRGLDQQVGAEYRALGSEEFKRLPPPEGYSAADAERFTKTLRYLDGIYKLSGVETKFDENPFWGMGRDELAAIEMDEAGYTKEERYAAFRAKGALDNMFFTRLAEYTTSTHDHRPMEKGYLEYLDNLTPVERLNYPDNERAAVAARLAAAEREMGSLPADFSLWKYINWDPKGRLNLEAMLDPANGGLVPGKEASAIAQASGQTKGVGETDTTEKIRLDR</sequence>
<dbReference type="EMBL" id="JBBHLC010000025">
    <property type="protein sequence ID" value="MEJ5863790.1"/>
    <property type="molecule type" value="Genomic_DNA"/>
</dbReference>
<accession>A0ABU8QT68</accession>
<comment type="caution">
    <text evidence="2">The sequence shown here is derived from an EMBL/GenBank/DDBJ whole genome shotgun (WGS) entry which is preliminary data.</text>
</comment>
<evidence type="ECO:0000256" key="1">
    <source>
        <dbReference type="SAM" id="MobiDB-lite"/>
    </source>
</evidence>
<dbReference type="Proteomes" id="UP001380290">
    <property type="component" value="Unassembled WGS sequence"/>
</dbReference>
<reference evidence="2 3" key="1">
    <citation type="submission" date="2024-02" db="EMBL/GenBank/DDBJ databases">
        <title>Identification of pathogenicity and growth-promoting function of Pseudomonas putida variant.</title>
        <authorList>
            <person name="Sun J."/>
        </authorList>
    </citation>
    <scope>NUCLEOTIDE SEQUENCE [LARGE SCALE GENOMIC DNA]</scope>
    <source>
        <strain evidence="2 3">A03</strain>
    </source>
</reference>
<evidence type="ECO:0000313" key="2">
    <source>
        <dbReference type="EMBL" id="MEJ5863790.1"/>
    </source>
</evidence>